<gene>
    <name evidence="2" type="ORF">H0H81_000134</name>
</gene>
<feature type="compositionally biased region" description="Basic and acidic residues" evidence="1">
    <location>
        <begin position="1"/>
        <end position="10"/>
    </location>
</feature>
<reference evidence="2" key="2">
    <citation type="submission" date="2021-10" db="EMBL/GenBank/DDBJ databases">
        <title>Phylogenomics reveals ancestral predisposition of the termite-cultivated fungus Termitomyces towards a domesticated lifestyle.</title>
        <authorList>
            <person name="Auxier B."/>
            <person name="Grum-Grzhimaylo A."/>
            <person name="Cardenas M.E."/>
            <person name="Lodge J.D."/>
            <person name="Laessoe T."/>
            <person name="Pedersen O."/>
            <person name="Smith M.E."/>
            <person name="Kuyper T.W."/>
            <person name="Franco-Molano E.A."/>
            <person name="Baroni T.J."/>
            <person name="Aanen D.K."/>
        </authorList>
    </citation>
    <scope>NUCLEOTIDE SEQUENCE</scope>
    <source>
        <strain evidence="2">D49</strain>
    </source>
</reference>
<accession>A0A9P7KHX3</accession>
<sequence>AKQESHRFPDVPRYTTEISFTTPEDPKQPKGLEAEEPVNGPEDPKELEPEANEPEPRGASEGTGGAKGTKRTRNEGARGPEEPKGLVEEPKEPEVKEPHEPATGPEELKQQEEAKASEYE</sequence>
<organism evidence="2 3">
    <name type="scientific">Sphagnurus paluster</name>
    <dbReference type="NCBI Taxonomy" id="117069"/>
    <lineage>
        <taxon>Eukaryota</taxon>
        <taxon>Fungi</taxon>
        <taxon>Dikarya</taxon>
        <taxon>Basidiomycota</taxon>
        <taxon>Agaricomycotina</taxon>
        <taxon>Agaricomycetes</taxon>
        <taxon>Agaricomycetidae</taxon>
        <taxon>Agaricales</taxon>
        <taxon>Tricholomatineae</taxon>
        <taxon>Lyophyllaceae</taxon>
        <taxon>Sphagnurus</taxon>
    </lineage>
</organism>
<protein>
    <submittedName>
        <fullName evidence="2">Uncharacterized protein</fullName>
    </submittedName>
</protein>
<dbReference type="EMBL" id="JABCKI010000500">
    <property type="protein sequence ID" value="KAG5650264.1"/>
    <property type="molecule type" value="Genomic_DNA"/>
</dbReference>
<feature type="region of interest" description="Disordered" evidence="1">
    <location>
        <begin position="1"/>
        <end position="120"/>
    </location>
</feature>
<proteinExistence type="predicted"/>
<comment type="caution">
    <text evidence="2">The sequence shown here is derived from an EMBL/GenBank/DDBJ whole genome shotgun (WGS) entry which is preliminary data.</text>
</comment>
<feature type="compositionally biased region" description="Basic and acidic residues" evidence="1">
    <location>
        <begin position="72"/>
        <end position="120"/>
    </location>
</feature>
<dbReference type="Proteomes" id="UP000717328">
    <property type="component" value="Unassembled WGS sequence"/>
</dbReference>
<evidence type="ECO:0000313" key="2">
    <source>
        <dbReference type="EMBL" id="KAG5650264.1"/>
    </source>
</evidence>
<feature type="compositionally biased region" description="Basic and acidic residues" evidence="1">
    <location>
        <begin position="42"/>
        <end position="58"/>
    </location>
</feature>
<feature type="compositionally biased region" description="Basic and acidic residues" evidence="1">
    <location>
        <begin position="24"/>
        <end position="33"/>
    </location>
</feature>
<feature type="non-terminal residue" evidence="2">
    <location>
        <position position="1"/>
    </location>
</feature>
<evidence type="ECO:0000256" key="1">
    <source>
        <dbReference type="SAM" id="MobiDB-lite"/>
    </source>
</evidence>
<keyword evidence="3" id="KW-1185">Reference proteome</keyword>
<dbReference type="AlphaFoldDB" id="A0A9P7KHX3"/>
<evidence type="ECO:0000313" key="3">
    <source>
        <dbReference type="Proteomes" id="UP000717328"/>
    </source>
</evidence>
<reference evidence="2" key="1">
    <citation type="submission" date="2021-02" db="EMBL/GenBank/DDBJ databases">
        <authorList>
            <person name="Nieuwenhuis M."/>
            <person name="Van De Peppel L.J.J."/>
        </authorList>
    </citation>
    <scope>NUCLEOTIDE SEQUENCE</scope>
    <source>
        <strain evidence="2">D49</strain>
    </source>
</reference>
<name>A0A9P7KHX3_9AGAR</name>